<dbReference type="InterPro" id="IPR029044">
    <property type="entry name" value="Nucleotide-diphossugar_trans"/>
</dbReference>
<keyword evidence="4" id="KW-1185">Reference proteome</keyword>
<dbReference type="EMBL" id="LGTL01000021">
    <property type="protein sequence ID" value="KPA76233.1"/>
    <property type="molecule type" value="Genomic_DNA"/>
</dbReference>
<feature type="region of interest" description="Disordered" evidence="1">
    <location>
        <begin position="58"/>
        <end position="79"/>
    </location>
</feature>
<dbReference type="VEuPathDB" id="TriTrypDB:LpyrH10_21_1150"/>
<name>A0A0M9FUE9_LEPPY</name>
<dbReference type="InterPro" id="IPR021067">
    <property type="entry name" value="Glycosyltransferase"/>
</dbReference>
<keyword evidence="2" id="KW-1133">Transmembrane helix</keyword>
<dbReference type="RefSeq" id="XP_015654672.1">
    <property type="nucleotide sequence ID" value="XM_015806801.1"/>
</dbReference>
<dbReference type="Pfam" id="PF11397">
    <property type="entry name" value="GlcNAc"/>
    <property type="match status" value="1"/>
</dbReference>
<reference evidence="3 4" key="1">
    <citation type="submission" date="2015-07" db="EMBL/GenBank/DDBJ databases">
        <title>High-quality genome of monoxenous trypanosomatid Leptomonas pyrrhocoris.</title>
        <authorList>
            <person name="Flegontov P."/>
            <person name="Butenko A."/>
            <person name="Firsov S."/>
            <person name="Vlcek C."/>
            <person name="Logacheva M.D."/>
            <person name="Field M."/>
            <person name="Filatov D."/>
            <person name="Flegontova O."/>
            <person name="Gerasimov E."/>
            <person name="Jackson A.P."/>
            <person name="Kelly S."/>
            <person name="Opperdoes F."/>
            <person name="O'Reilly A."/>
            <person name="Votypka J."/>
            <person name="Yurchenko V."/>
            <person name="Lukes J."/>
        </authorList>
    </citation>
    <scope>NUCLEOTIDE SEQUENCE [LARGE SCALE GENOMIC DNA]</scope>
    <source>
        <strain evidence="3">H10</strain>
    </source>
</reference>
<evidence type="ECO:0000256" key="1">
    <source>
        <dbReference type="SAM" id="MobiDB-lite"/>
    </source>
</evidence>
<dbReference type="GeneID" id="26908264"/>
<gene>
    <name evidence="3" type="ORF">ABB37_07979</name>
</gene>
<proteinExistence type="predicted"/>
<evidence type="ECO:0000256" key="2">
    <source>
        <dbReference type="SAM" id="Phobius"/>
    </source>
</evidence>
<dbReference type="AlphaFoldDB" id="A0A0M9FUE9"/>
<accession>A0A0M9FUE9</accession>
<keyword evidence="2" id="KW-0812">Transmembrane</keyword>
<keyword evidence="2" id="KW-0472">Membrane</keyword>
<protein>
    <recommendedName>
        <fullName evidence="5">Glycosyltransferase (GlcNAc)</fullName>
    </recommendedName>
</protein>
<organism evidence="3 4">
    <name type="scientific">Leptomonas pyrrhocoris</name>
    <name type="common">Firebug parasite</name>
    <dbReference type="NCBI Taxonomy" id="157538"/>
    <lineage>
        <taxon>Eukaryota</taxon>
        <taxon>Discoba</taxon>
        <taxon>Euglenozoa</taxon>
        <taxon>Kinetoplastea</taxon>
        <taxon>Metakinetoplastina</taxon>
        <taxon>Trypanosomatida</taxon>
        <taxon>Trypanosomatidae</taxon>
        <taxon>Leishmaniinae</taxon>
        <taxon>Leptomonas</taxon>
    </lineage>
</organism>
<dbReference type="PANTHER" id="PTHR34496">
    <property type="entry name" value="GLCNAC TRANSFERASE-RELATED"/>
    <property type="match status" value="1"/>
</dbReference>
<evidence type="ECO:0000313" key="4">
    <source>
        <dbReference type="Proteomes" id="UP000037923"/>
    </source>
</evidence>
<evidence type="ECO:0008006" key="5">
    <source>
        <dbReference type="Google" id="ProtNLM"/>
    </source>
</evidence>
<dbReference type="SUPFAM" id="SSF53448">
    <property type="entry name" value="Nucleotide-diphospho-sugar transferases"/>
    <property type="match status" value="1"/>
</dbReference>
<dbReference type="PANTHER" id="PTHR34496:SF11">
    <property type="entry name" value="GLYCOSYLTRANSFERASE (GLCNAC)"/>
    <property type="match status" value="1"/>
</dbReference>
<evidence type="ECO:0000313" key="3">
    <source>
        <dbReference type="EMBL" id="KPA76233.1"/>
    </source>
</evidence>
<dbReference type="Proteomes" id="UP000037923">
    <property type="component" value="Unassembled WGS sequence"/>
</dbReference>
<dbReference type="OrthoDB" id="76265at2759"/>
<feature type="transmembrane region" description="Helical" evidence="2">
    <location>
        <begin position="28"/>
        <end position="47"/>
    </location>
</feature>
<comment type="caution">
    <text evidence="3">The sequence shown here is derived from an EMBL/GenBank/DDBJ whole genome shotgun (WGS) entry which is preliminary data.</text>
</comment>
<sequence>MQDFGSTPSLLKRPLRGPRRRVSARRKTLLACVGLVLVLFIFILFRVDRVVTRPPLPSTTLAETGMGPRLPTAGPTGTRTQQAFTSIVPTNPTAVVATTTTTTTKGTEVSRGGFQKPWVTAGPASADPAGTDHIVFQALVGSHPPGTAWRAPATQGIVALAKSGTLAYVTPTITVRHHRADYRKWESIYQPMDAFTIPAWAAPEDRDALQHASIFTSLAAFRDHECATTLRDLYEMAVAPHRLYVGISEERKASDASCLAYLQVDDLASGEARRLLYGEHAPAGLHVELRPLTWADVVFPRTILDVDVAMNASNPIPSAPYPAGIFLHPSYAEERLSCVAGELETLRDRLLLHEDDVKREATGGTVFRRGRGGLQQQPSRALAGCRVTTRVTLPELARGPTFGRYITSLFFFDQDYFMVVDSHTRFSVHWDAKLITRIFQLPTPGVLSYYPNGYREGHEREEYGKRDFMLMCTAQVLANGMPKLGARWRRVEKRPILQGFAAAGFMFGDAQYVLDTPFDPFLPYLFDGEEVLFSARMWTGGWDIYGPAESDVFHHYGRDNTPKYFAVMKEVEARRRILSERRTLYLLRRAQPWVQELVSRGYVTASGQETLKPLPPVEPPELRLIVNDEMAAATREINVWKSYYGMGTARTLAQYWKHTELSDTFVKKRDSEGRWMGGEGLCKGGY</sequence>